<name>A0A545APL8_9ACTN</name>
<dbReference type="CDD" id="cd00383">
    <property type="entry name" value="trans_reg_C"/>
    <property type="match status" value="1"/>
</dbReference>
<dbReference type="PANTHER" id="PTHR48111">
    <property type="entry name" value="REGULATOR OF RPOS"/>
    <property type="match status" value="1"/>
</dbReference>
<comment type="caution">
    <text evidence="9">The sequence shown here is derived from an EMBL/GenBank/DDBJ whole genome shotgun (WGS) entry which is preliminary data.</text>
</comment>
<organism evidence="9 10">
    <name type="scientific">Cryptosporangium phraense</name>
    <dbReference type="NCBI Taxonomy" id="2593070"/>
    <lineage>
        <taxon>Bacteria</taxon>
        <taxon>Bacillati</taxon>
        <taxon>Actinomycetota</taxon>
        <taxon>Actinomycetes</taxon>
        <taxon>Cryptosporangiales</taxon>
        <taxon>Cryptosporangiaceae</taxon>
        <taxon>Cryptosporangium</taxon>
    </lineage>
</organism>
<dbReference type="InterPro" id="IPR036388">
    <property type="entry name" value="WH-like_DNA-bd_sf"/>
</dbReference>
<keyword evidence="4 6" id="KW-0238">DNA-binding</keyword>
<dbReference type="PANTHER" id="PTHR48111:SF4">
    <property type="entry name" value="DNA-BINDING DUAL TRANSCRIPTIONAL REGULATOR OMPR"/>
    <property type="match status" value="1"/>
</dbReference>
<keyword evidence="1" id="KW-0597">Phosphoprotein</keyword>
<protein>
    <recommendedName>
        <fullName evidence="8">OmpR/PhoB-type domain-containing protein</fullName>
    </recommendedName>
</protein>
<evidence type="ECO:0000256" key="2">
    <source>
        <dbReference type="ARBA" id="ARBA00023012"/>
    </source>
</evidence>
<dbReference type="GO" id="GO:0000976">
    <property type="term" value="F:transcription cis-regulatory region binding"/>
    <property type="evidence" value="ECO:0007669"/>
    <property type="project" value="TreeGrafter"/>
</dbReference>
<evidence type="ECO:0000256" key="5">
    <source>
        <dbReference type="ARBA" id="ARBA00023163"/>
    </source>
</evidence>
<keyword evidence="3" id="KW-0805">Transcription regulation</keyword>
<dbReference type="FunFam" id="1.10.10.10:FF:000018">
    <property type="entry name" value="DNA-binding response regulator ResD"/>
    <property type="match status" value="1"/>
</dbReference>
<evidence type="ECO:0000256" key="6">
    <source>
        <dbReference type="PROSITE-ProRule" id="PRU01091"/>
    </source>
</evidence>
<sequence length="249" mass="25851">MSVQSLTPARRKPRAGAGPSSASIVVEVAVSGADALEAATRLAREIRDLVDSAGAEPSGVEVSASVGLHIGAGAPRAARTPLSSVPQQSRSSANSAWAPGPGSDGAARVQLPSFVAPSPFAAAVEPGGRPAAASGAGPRAVGAAVSTAPLQIYPERRVALLDGEQVSLTRREFDLLLFLAEHAGRVFDRPQLLRLVWGHQVICGERTVDVHIRRLRAKVEETGPVISTVRGVGYRLDSAERVAVVRESN</sequence>
<dbReference type="RefSeq" id="WP_142706349.1">
    <property type="nucleotide sequence ID" value="NZ_VIRS01000014.1"/>
</dbReference>
<dbReference type="InterPro" id="IPR016032">
    <property type="entry name" value="Sig_transdc_resp-reg_C-effctor"/>
</dbReference>
<reference evidence="9 10" key="1">
    <citation type="submission" date="2019-07" db="EMBL/GenBank/DDBJ databases">
        <title>Cryptosporangium phraense sp. nov., isolated from plant litter.</title>
        <authorList>
            <person name="Suriyachadkun C."/>
        </authorList>
    </citation>
    <scope>NUCLEOTIDE SEQUENCE [LARGE SCALE GENOMIC DNA]</scope>
    <source>
        <strain evidence="9 10">A-T 5661</strain>
    </source>
</reference>
<keyword evidence="2" id="KW-0902">Two-component regulatory system</keyword>
<feature type="DNA-binding region" description="OmpR/PhoB-type" evidence="6">
    <location>
        <begin position="142"/>
        <end position="238"/>
    </location>
</feature>
<evidence type="ECO:0000256" key="1">
    <source>
        <dbReference type="ARBA" id="ARBA00022553"/>
    </source>
</evidence>
<evidence type="ECO:0000256" key="4">
    <source>
        <dbReference type="ARBA" id="ARBA00023125"/>
    </source>
</evidence>
<dbReference type="InterPro" id="IPR001867">
    <property type="entry name" value="OmpR/PhoB-type_DNA-bd"/>
</dbReference>
<dbReference type="AlphaFoldDB" id="A0A545APL8"/>
<dbReference type="InterPro" id="IPR039420">
    <property type="entry name" value="WalR-like"/>
</dbReference>
<dbReference type="Proteomes" id="UP000317982">
    <property type="component" value="Unassembled WGS sequence"/>
</dbReference>
<dbReference type="EMBL" id="VIRS01000014">
    <property type="protein sequence ID" value="TQS43264.1"/>
    <property type="molecule type" value="Genomic_DNA"/>
</dbReference>
<dbReference type="SMART" id="SM00862">
    <property type="entry name" value="Trans_reg_C"/>
    <property type="match status" value="1"/>
</dbReference>
<evidence type="ECO:0000259" key="8">
    <source>
        <dbReference type="PROSITE" id="PS51755"/>
    </source>
</evidence>
<evidence type="ECO:0000256" key="7">
    <source>
        <dbReference type="SAM" id="MobiDB-lite"/>
    </source>
</evidence>
<keyword evidence="5" id="KW-0804">Transcription</keyword>
<dbReference type="Pfam" id="PF00486">
    <property type="entry name" value="Trans_reg_C"/>
    <property type="match status" value="1"/>
</dbReference>
<dbReference type="PROSITE" id="PS51755">
    <property type="entry name" value="OMPR_PHOB"/>
    <property type="match status" value="1"/>
</dbReference>
<feature type="region of interest" description="Disordered" evidence="7">
    <location>
        <begin position="77"/>
        <end position="104"/>
    </location>
</feature>
<gene>
    <name evidence="9" type="ORF">FL583_20705</name>
</gene>
<proteinExistence type="predicted"/>
<feature type="region of interest" description="Disordered" evidence="7">
    <location>
        <begin position="1"/>
        <end position="21"/>
    </location>
</feature>
<dbReference type="GO" id="GO:0000156">
    <property type="term" value="F:phosphorelay response regulator activity"/>
    <property type="evidence" value="ECO:0007669"/>
    <property type="project" value="TreeGrafter"/>
</dbReference>
<dbReference type="GO" id="GO:0005829">
    <property type="term" value="C:cytosol"/>
    <property type="evidence" value="ECO:0007669"/>
    <property type="project" value="TreeGrafter"/>
</dbReference>
<dbReference type="Gene3D" id="1.10.10.10">
    <property type="entry name" value="Winged helix-like DNA-binding domain superfamily/Winged helix DNA-binding domain"/>
    <property type="match status" value="1"/>
</dbReference>
<feature type="compositionally biased region" description="Polar residues" evidence="7">
    <location>
        <begin position="81"/>
        <end position="95"/>
    </location>
</feature>
<keyword evidence="10" id="KW-1185">Reference proteome</keyword>
<evidence type="ECO:0000256" key="3">
    <source>
        <dbReference type="ARBA" id="ARBA00023015"/>
    </source>
</evidence>
<feature type="domain" description="OmpR/PhoB-type" evidence="8">
    <location>
        <begin position="142"/>
        <end position="238"/>
    </location>
</feature>
<dbReference type="GO" id="GO:0032993">
    <property type="term" value="C:protein-DNA complex"/>
    <property type="evidence" value="ECO:0007669"/>
    <property type="project" value="TreeGrafter"/>
</dbReference>
<evidence type="ECO:0000313" key="10">
    <source>
        <dbReference type="Proteomes" id="UP000317982"/>
    </source>
</evidence>
<evidence type="ECO:0000313" key="9">
    <source>
        <dbReference type="EMBL" id="TQS43264.1"/>
    </source>
</evidence>
<dbReference type="OrthoDB" id="8927943at2"/>
<dbReference type="InParanoid" id="A0A545APL8"/>
<dbReference type="GO" id="GO:0006355">
    <property type="term" value="P:regulation of DNA-templated transcription"/>
    <property type="evidence" value="ECO:0007669"/>
    <property type="project" value="InterPro"/>
</dbReference>
<accession>A0A545APL8</accession>
<dbReference type="SUPFAM" id="SSF46894">
    <property type="entry name" value="C-terminal effector domain of the bipartite response regulators"/>
    <property type="match status" value="1"/>
</dbReference>